<dbReference type="SUPFAM" id="SSF103088">
    <property type="entry name" value="OmpA-like"/>
    <property type="match status" value="1"/>
</dbReference>
<dbReference type="RefSeq" id="WP_128785663.1">
    <property type="nucleotide sequence ID" value="NZ_JAKJSG010000022.1"/>
</dbReference>
<evidence type="ECO:0000313" key="4">
    <source>
        <dbReference type="EMBL" id="RWX53776.1"/>
    </source>
</evidence>
<feature type="domain" description="OmpA-like" evidence="3">
    <location>
        <begin position="169"/>
        <end position="286"/>
    </location>
</feature>
<evidence type="ECO:0000256" key="1">
    <source>
        <dbReference type="PROSITE-ProRule" id="PRU00473"/>
    </source>
</evidence>
<feature type="signal peptide" evidence="2">
    <location>
        <begin position="1"/>
        <end position="20"/>
    </location>
</feature>
<dbReference type="InterPro" id="IPR041544">
    <property type="entry name" value="MotY_N"/>
</dbReference>
<dbReference type="GO" id="GO:0016020">
    <property type="term" value="C:membrane"/>
    <property type="evidence" value="ECO:0007669"/>
    <property type="project" value="UniProtKB-UniRule"/>
</dbReference>
<dbReference type="EMBL" id="RJLM01000011">
    <property type="protein sequence ID" value="RWX53776.1"/>
    <property type="molecule type" value="Genomic_DNA"/>
</dbReference>
<dbReference type="CDD" id="cd07185">
    <property type="entry name" value="OmpA_C-like"/>
    <property type="match status" value="1"/>
</dbReference>
<dbReference type="InterPro" id="IPR036737">
    <property type="entry name" value="OmpA-like_sf"/>
</dbReference>
<dbReference type="Gene3D" id="3.30.1330.60">
    <property type="entry name" value="OmpA-like domain"/>
    <property type="match status" value="1"/>
</dbReference>
<dbReference type="OrthoDB" id="6905929at2"/>
<proteinExistence type="predicted"/>
<organism evidence="4 5">
    <name type="scientific">Photobacterium chitinilyticum</name>
    <dbReference type="NCBI Taxonomy" id="2485123"/>
    <lineage>
        <taxon>Bacteria</taxon>
        <taxon>Pseudomonadati</taxon>
        <taxon>Pseudomonadota</taxon>
        <taxon>Gammaproteobacteria</taxon>
        <taxon>Vibrionales</taxon>
        <taxon>Vibrionaceae</taxon>
        <taxon>Photobacterium</taxon>
    </lineage>
</organism>
<dbReference type="PANTHER" id="PTHR30329:SF21">
    <property type="entry name" value="LIPOPROTEIN YIAD-RELATED"/>
    <property type="match status" value="1"/>
</dbReference>
<dbReference type="PRINTS" id="PR01023">
    <property type="entry name" value="NAFLGMOTY"/>
</dbReference>
<dbReference type="PANTHER" id="PTHR30329">
    <property type="entry name" value="STATOR ELEMENT OF FLAGELLAR MOTOR COMPLEX"/>
    <property type="match status" value="1"/>
</dbReference>
<dbReference type="AlphaFoldDB" id="A0A3S3RYY6"/>
<evidence type="ECO:0000256" key="2">
    <source>
        <dbReference type="SAM" id="SignalP"/>
    </source>
</evidence>
<feature type="chain" id="PRO_5018726319" evidence="2">
    <location>
        <begin position="21"/>
        <end position="291"/>
    </location>
</feature>
<dbReference type="Pfam" id="PF00691">
    <property type="entry name" value="OmpA"/>
    <property type="match status" value="1"/>
</dbReference>
<dbReference type="InterPro" id="IPR006665">
    <property type="entry name" value="OmpA-like"/>
</dbReference>
<evidence type="ECO:0000259" key="3">
    <source>
        <dbReference type="PROSITE" id="PS51123"/>
    </source>
</evidence>
<protein>
    <submittedName>
        <fullName evidence="4">OmpA family protein</fullName>
    </submittedName>
</protein>
<comment type="caution">
    <text evidence="4">The sequence shown here is derived from an EMBL/GenBank/DDBJ whole genome shotgun (WGS) entry which is preliminary data.</text>
</comment>
<accession>A0A3S3RYY6</accession>
<dbReference type="InterPro" id="IPR050330">
    <property type="entry name" value="Bact_OuterMem_StrucFunc"/>
</dbReference>
<dbReference type="Proteomes" id="UP000287563">
    <property type="component" value="Unassembled WGS sequence"/>
</dbReference>
<keyword evidence="5" id="KW-1185">Reference proteome</keyword>
<reference evidence="4 5" key="1">
    <citation type="submission" date="2018-11" db="EMBL/GenBank/DDBJ databases">
        <title>Photobacterium sp. BEI247 sp. nov., a marine bacterium isolated from Yongle Blue Hole in the South China Sea.</title>
        <authorList>
            <person name="Wang X."/>
        </authorList>
    </citation>
    <scope>NUCLEOTIDE SEQUENCE [LARGE SCALE GENOMIC DNA]</scope>
    <source>
        <strain evidence="5">BEI247</strain>
    </source>
</reference>
<evidence type="ECO:0000313" key="5">
    <source>
        <dbReference type="Proteomes" id="UP000287563"/>
    </source>
</evidence>
<dbReference type="Pfam" id="PF18393">
    <property type="entry name" value="MotY_N"/>
    <property type="match status" value="1"/>
</dbReference>
<name>A0A3S3RYY6_9GAMM</name>
<dbReference type="PROSITE" id="PS51123">
    <property type="entry name" value="OMPA_2"/>
    <property type="match status" value="1"/>
</dbReference>
<gene>
    <name evidence="4" type="ORF">EDI28_20195</name>
</gene>
<dbReference type="Gene3D" id="2.60.40.2540">
    <property type="match status" value="1"/>
</dbReference>
<sequence>MVRKSSIILLVLLASFSVHSQEAVKVSALDNSQWVFSGNNTLCSIAHEIKDFGIAKIIAEAGEELRIELKSSELTNLTELRSVYEISPVWKVENTQYIDDIGEVNYSQSTGEIIVNDADSVFESLKRGAWIKVVINNGRQFNDEIVLSNINFSTPAEDFTVCRNQLIPVNYQQIRNSEFYFQPGSSQVSKNSHRTLRGITEYVKATSSIGRILIDGYSDNRGRTGVKLRMSRDRAEEVASLLIEYGIPRKMIQIRSHGDRYPVEDNGHAAGRQKNRRVTVRLIKKSVVGRS</sequence>
<keyword evidence="2" id="KW-0732">Signal</keyword>
<keyword evidence="1" id="KW-0472">Membrane</keyword>